<keyword evidence="1" id="KW-0175">Coiled coil</keyword>
<sequence>MKVTTIEEGNDLSTMKLDELFGSLRTFELYLGEGTSRKKTGLALTSVKEESTEEHKVSLNNDSLAESVVLLTKQVKKLKKDYNPSKFEKNGNGIRCHECEGFGHIQIECAIYLKHKKKSLVATFSDEEDFSESDVEEVGIVLISITNENKEEAENVNAQTIDQQESMLDDSFDESTLKRKWKEDQAIIIHQQERIQCLMEENQSFLSSIVTLKTELKEAKNQFEELTKYVKMLTNGTKKLDDLIGQGKRYDDKRGLSFSEKGITGNEVKTIFVRERSTQNNEAENGKVKFPKNVVPPVRFQFRRKRRVCHFCGKDGHIRPYYFQLQSLMFHEHAMSQNTYINTCRTKWRPKTILENCKVALTSVNDPKSTYWYFDSGCSRHMMGNAAFFLKLSECNAGSVVFDDGGKGRIISKGTIDHPGLPFLRDVRLVQGLSANLINISQLCGQGYHVSFSKDRCNVVDNQNKIFLSGTRSSDNCYHWDSNV</sequence>
<dbReference type="Proteomes" id="UP000321393">
    <property type="component" value="Unassembled WGS sequence"/>
</dbReference>
<evidence type="ECO:0000259" key="2">
    <source>
        <dbReference type="Pfam" id="PF22936"/>
    </source>
</evidence>
<evidence type="ECO:0000256" key="1">
    <source>
        <dbReference type="SAM" id="Coils"/>
    </source>
</evidence>
<comment type="caution">
    <text evidence="4">The sequence shown here is derived from an EMBL/GenBank/DDBJ whole genome shotgun (WGS) entry which is preliminary data.</text>
</comment>
<protein>
    <submittedName>
        <fullName evidence="4">Gag-pol polyprotein</fullName>
    </submittedName>
</protein>
<proteinExistence type="predicted"/>
<gene>
    <name evidence="4" type="ORF">E5676_scaffold863G001810</name>
    <name evidence="3" type="ORF">E6C27_scaffold348G00380</name>
</gene>
<evidence type="ECO:0000313" key="6">
    <source>
        <dbReference type="Proteomes" id="UP000321947"/>
    </source>
</evidence>
<evidence type="ECO:0000313" key="4">
    <source>
        <dbReference type="EMBL" id="TYK03793.1"/>
    </source>
</evidence>
<accession>A0A5D3BVP0</accession>
<evidence type="ECO:0000313" key="3">
    <source>
        <dbReference type="EMBL" id="KAA0061122.1"/>
    </source>
</evidence>
<dbReference type="AlphaFoldDB" id="A0A5D3BVP0"/>
<reference evidence="5 6" key="1">
    <citation type="submission" date="2019-08" db="EMBL/GenBank/DDBJ databases">
        <title>Draft genome sequences of two oriental melons (Cucumis melo L. var makuwa).</title>
        <authorList>
            <person name="Kwon S.-Y."/>
        </authorList>
    </citation>
    <scope>NUCLEOTIDE SEQUENCE [LARGE SCALE GENOMIC DNA]</scope>
    <source>
        <strain evidence="6">cv. Chang Bougi</strain>
        <strain evidence="5">cv. SW 3</strain>
        <tissue evidence="4">Leaf</tissue>
    </source>
</reference>
<dbReference type="EMBL" id="SSTE01005078">
    <property type="protein sequence ID" value="KAA0061122.1"/>
    <property type="molecule type" value="Genomic_DNA"/>
</dbReference>
<evidence type="ECO:0000313" key="5">
    <source>
        <dbReference type="Proteomes" id="UP000321393"/>
    </source>
</evidence>
<dbReference type="Pfam" id="PF22936">
    <property type="entry name" value="Pol_BBD"/>
    <property type="match status" value="1"/>
</dbReference>
<dbReference type="OrthoDB" id="1749378at2759"/>
<dbReference type="Proteomes" id="UP000321947">
    <property type="component" value="Unassembled WGS sequence"/>
</dbReference>
<feature type="coiled-coil region" evidence="1">
    <location>
        <begin position="202"/>
        <end position="229"/>
    </location>
</feature>
<feature type="domain" description="Retrovirus-related Pol polyprotein from transposon TNT 1-94-like beta-barrel" evidence="2">
    <location>
        <begin position="372"/>
        <end position="448"/>
    </location>
</feature>
<name>A0A5D3BVP0_CUCMM</name>
<dbReference type="EMBL" id="SSTD01014872">
    <property type="protein sequence ID" value="TYK03793.1"/>
    <property type="molecule type" value="Genomic_DNA"/>
</dbReference>
<dbReference type="InterPro" id="IPR054722">
    <property type="entry name" value="PolX-like_BBD"/>
</dbReference>
<organism evidence="4 6">
    <name type="scientific">Cucumis melo var. makuwa</name>
    <name type="common">Oriental melon</name>
    <dbReference type="NCBI Taxonomy" id="1194695"/>
    <lineage>
        <taxon>Eukaryota</taxon>
        <taxon>Viridiplantae</taxon>
        <taxon>Streptophyta</taxon>
        <taxon>Embryophyta</taxon>
        <taxon>Tracheophyta</taxon>
        <taxon>Spermatophyta</taxon>
        <taxon>Magnoliopsida</taxon>
        <taxon>eudicotyledons</taxon>
        <taxon>Gunneridae</taxon>
        <taxon>Pentapetalae</taxon>
        <taxon>rosids</taxon>
        <taxon>fabids</taxon>
        <taxon>Cucurbitales</taxon>
        <taxon>Cucurbitaceae</taxon>
        <taxon>Benincaseae</taxon>
        <taxon>Cucumis</taxon>
    </lineage>
</organism>